<organism evidence="1">
    <name type="scientific">Pseudomonas fluorescens</name>
    <dbReference type="NCBI Taxonomy" id="294"/>
    <lineage>
        <taxon>Bacteria</taxon>
        <taxon>Pseudomonadati</taxon>
        <taxon>Pseudomonadota</taxon>
        <taxon>Gammaproteobacteria</taxon>
        <taxon>Pseudomonadales</taxon>
        <taxon>Pseudomonadaceae</taxon>
        <taxon>Pseudomonas</taxon>
    </lineage>
</organism>
<sequence length="69" mass="6889">MIETRLNPLLEREGRCAVVAGAGAHEIDAGVGIQLPVGQHPQQAAAVQVVLHQPVAAGENADSGAGGGQ</sequence>
<accession>A0A5E6XAJ0</accession>
<proteinExistence type="predicted"/>
<protein>
    <submittedName>
        <fullName evidence="1">Uncharacterized protein</fullName>
    </submittedName>
</protein>
<gene>
    <name evidence="1" type="ORF">PS652_05223</name>
</gene>
<dbReference type="AlphaFoldDB" id="A0A5E6XAJ0"/>
<reference evidence="1" key="1">
    <citation type="submission" date="2019-09" db="EMBL/GenBank/DDBJ databases">
        <authorList>
            <person name="Chandra G."/>
            <person name="Truman W A."/>
        </authorList>
    </citation>
    <scope>NUCLEOTIDE SEQUENCE [LARGE SCALE GENOMIC DNA]</scope>
    <source>
        <strain evidence="1">PS652</strain>
    </source>
</reference>
<dbReference type="EMBL" id="CABVHG010000051">
    <property type="protein sequence ID" value="VVN37774.1"/>
    <property type="molecule type" value="Genomic_DNA"/>
</dbReference>
<evidence type="ECO:0000313" key="1">
    <source>
        <dbReference type="EMBL" id="VVN37774.1"/>
    </source>
</evidence>
<name>A0A5E6XAJ0_PSEFL</name>